<dbReference type="AlphaFoldDB" id="A0A4C1YMJ8"/>
<dbReference type="EMBL" id="BGZK01001264">
    <property type="protein sequence ID" value="GBP75839.1"/>
    <property type="molecule type" value="Genomic_DNA"/>
</dbReference>
<sequence>MLHGLQPLQSSMETGKVGRVLADGREFSIINSQISEACNGNNLVIKEGIYGMLWQFVVDTNASRDSIFISYQTCRPGSLGGRNAPTFQNINKALSGTAHPKVLEIRSSS</sequence>
<gene>
    <name evidence="1" type="ORF">EVAR_53911_1</name>
</gene>
<organism evidence="1 2">
    <name type="scientific">Eumeta variegata</name>
    <name type="common">Bagworm moth</name>
    <name type="synonym">Eumeta japonica</name>
    <dbReference type="NCBI Taxonomy" id="151549"/>
    <lineage>
        <taxon>Eukaryota</taxon>
        <taxon>Metazoa</taxon>
        <taxon>Ecdysozoa</taxon>
        <taxon>Arthropoda</taxon>
        <taxon>Hexapoda</taxon>
        <taxon>Insecta</taxon>
        <taxon>Pterygota</taxon>
        <taxon>Neoptera</taxon>
        <taxon>Endopterygota</taxon>
        <taxon>Lepidoptera</taxon>
        <taxon>Glossata</taxon>
        <taxon>Ditrysia</taxon>
        <taxon>Tineoidea</taxon>
        <taxon>Psychidae</taxon>
        <taxon>Oiketicinae</taxon>
        <taxon>Eumeta</taxon>
    </lineage>
</organism>
<evidence type="ECO:0000313" key="1">
    <source>
        <dbReference type="EMBL" id="GBP75839.1"/>
    </source>
</evidence>
<comment type="caution">
    <text evidence="1">The sequence shown here is derived from an EMBL/GenBank/DDBJ whole genome shotgun (WGS) entry which is preliminary data.</text>
</comment>
<proteinExistence type="predicted"/>
<reference evidence="1 2" key="1">
    <citation type="journal article" date="2019" name="Commun. Biol.">
        <title>The bagworm genome reveals a unique fibroin gene that provides high tensile strength.</title>
        <authorList>
            <person name="Kono N."/>
            <person name="Nakamura H."/>
            <person name="Ohtoshi R."/>
            <person name="Tomita M."/>
            <person name="Numata K."/>
            <person name="Arakawa K."/>
        </authorList>
    </citation>
    <scope>NUCLEOTIDE SEQUENCE [LARGE SCALE GENOMIC DNA]</scope>
</reference>
<dbReference type="Proteomes" id="UP000299102">
    <property type="component" value="Unassembled WGS sequence"/>
</dbReference>
<accession>A0A4C1YMJ8</accession>
<evidence type="ECO:0000313" key="2">
    <source>
        <dbReference type="Proteomes" id="UP000299102"/>
    </source>
</evidence>
<name>A0A4C1YMJ8_EUMVA</name>
<protein>
    <submittedName>
        <fullName evidence="1">Uncharacterized protein</fullName>
    </submittedName>
</protein>
<keyword evidence="2" id="KW-1185">Reference proteome</keyword>